<feature type="region of interest" description="Disordered" evidence="1">
    <location>
        <begin position="1"/>
        <end position="24"/>
    </location>
</feature>
<dbReference type="EMBL" id="JADIMX010000052">
    <property type="protein sequence ID" value="MBO8434206.1"/>
    <property type="molecule type" value="Genomic_DNA"/>
</dbReference>
<accession>A0A9D9DXA4</accession>
<reference evidence="3" key="1">
    <citation type="submission" date="2020-10" db="EMBL/GenBank/DDBJ databases">
        <authorList>
            <person name="Gilroy R."/>
        </authorList>
    </citation>
    <scope>NUCLEOTIDE SEQUENCE</scope>
    <source>
        <strain evidence="3">F6-4510</strain>
    </source>
</reference>
<dbReference type="SUPFAM" id="SSF63829">
    <property type="entry name" value="Calcium-dependent phosphotriesterase"/>
    <property type="match status" value="1"/>
</dbReference>
<keyword evidence="2" id="KW-0472">Membrane</keyword>
<feature type="compositionally biased region" description="Polar residues" evidence="1">
    <location>
        <begin position="473"/>
        <end position="485"/>
    </location>
</feature>
<name>A0A9D9DXA4_9FIRM</name>
<feature type="transmembrane region" description="Helical" evidence="2">
    <location>
        <begin position="33"/>
        <end position="50"/>
    </location>
</feature>
<dbReference type="Pfam" id="PF18975">
    <property type="entry name" value="DUF5711"/>
    <property type="match status" value="1"/>
</dbReference>
<evidence type="ECO:0000256" key="1">
    <source>
        <dbReference type="SAM" id="MobiDB-lite"/>
    </source>
</evidence>
<reference evidence="3" key="2">
    <citation type="journal article" date="2021" name="PeerJ">
        <title>Extensive microbial diversity within the chicken gut microbiome revealed by metagenomics and culture.</title>
        <authorList>
            <person name="Gilroy R."/>
            <person name="Ravi A."/>
            <person name="Getino M."/>
            <person name="Pursley I."/>
            <person name="Horton D.L."/>
            <person name="Alikhan N.F."/>
            <person name="Baker D."/>
            <person name="Gharbi K."/>
            <person name="Hall N."/>
            <person name="Watson M."/>
            <person name="Adriaenssens E.M."/>
            <person name="Foster-Nyarko E."/>
            <person name="Jarju S."/>
            <person name="Secka A."/>
            <person name="Antonio M."/>
            <person name="Oren A."/>
            <person name="Chaudhuri R.R."/>
            <person name="La Ragione R."/>
            <person name="Hildebrand F."/>
            <person name="Pallen M.J."/>
        </authorList>
    </citation>
    <scope>NUCLEOTIDE SEQUENCE</scope>
    <source>
        <strain evidence="3">F6-4510</strain>
    </source>
</reference>
<feature type="region of interest" description="Disordered" evidence="1">
    <location>
        <begin position="432"/>
        <end position="485"/>
    </location>
</feature>
<keyword evidence="2" id="KW-0812">Transmembrane</keyword>
<dbReference type="Proteomes" id="UP000823611">
    <property type="component" value="Unassembled WGS sequence"/>
</dbReference>
<keyword evidence="2" id="KW-1133">Transmembrane helix</keyword>
<protein>
    <submittedName>
        <fullName evidence="3">Uncharacterized protein</fullName>
    </submittedName>
</protein>
<evidence type="ECO:0000256" key="2">
    <source>
        <dbReference type="SAM" id="Phobius"/>
    </source>
</evidence>
<dbReference type="AlphaFoldDB" id="A0A9D9DXA4"/>
<proteinExistence type="predicted"/>
<feature type="compositionally biased region" description="Acidic residues" evidence="1">
    <location>
        <begin position="1"/>
        <end position="12"/>
    </location>
</feature>
<evidence type="ECO:0000313" key="3">
    <source>
        <dbReference type="EMBL" id="MBO8434206.1"/>
    </source>
</evidence>
<evidence type="ECO:0000313" key="4">
    <source>
        <dbReference type="Proteomes" id="UP000823611"/>
    </source>
</evidence>
<feature type="compositionally biased region" description="Acidic residues" evidence="1">
    <location>
        <begin position="437"/>
        <end position="446"/>
    </location>
</feature>
<sequence>MKNDDLEFEDEVYKEPNSNTPSRSKKPFYKKPSFMLLFLLIAFVVSIVMYDTYYGNQIVKNIIEKQKYSEENVENDIVDEGGKTAKESDYMTFGSDTKSIFNSFGGGFLHCTKDGIKFYTEMGKEKWNDTFTMASPSVIVEGDYVAVADIMGRTVKMYNSNGKVYDLSMDYPIAKVSINKNGFMGVLMNGSSSYIIKIINSEGEVVAERVEATKNVFPMCLDISEDNNVFAVGYVDTTDIEAVSKVVFFYVSENGGDYIDGMFGAISKEGEYIGYLSYVDGNNIVAITDSSVFAMDSTAKEVWSYKLNNKLEYISLSAGSYIALGCGDSMDGKDGYRNGTVVFLNTNGKEAGTFESGGQITYLKSYSQGTVVGNGKKFKLVKKNGGLVWEHRATQDIKDIIPMDKNNVLYVTRNYVQYVDIKNYVPVSLKDYKNDTENNETTEETNVENQNNEVLENGEAENSENVENTNSTDDSQAETPSENAQ</sequence>
<organism evidence="3 4">
    <name type="scientific">Candidatus Fimicola merdigallinarum</name>
    <dbReference type="NCBI Taxonomy" id="2840819"/>
    <lineage>
        <taxon>Bacteria</taxon>
        <taxon>Bacillati</taxon>
        <taxon>Bacillota</taxon>
        <taxon>Clostridia</taxon>
        <taxon>Lachnospirales</taxon>
        <taxon>Lachnospiraceae</taxon>
        <taxon>Lachnospiraceae incertae sedis</taxon>
        <taxon>Candidatus Fimicola</taxon>
    </lineage>
</organism>
<comment type="caution">
    <text evidence="3">The sequence shown here is derived from an EMBL/GenBank/DDBJ whole genome shotgun (WGS) entry which is preliminary data.</text>
</comment>
<gene>
    <name evidence="3" type="ORF">IAC55_02635</name>
</gene>
<dbReference type="InterPro" id="IPR043765">
    <property type="entry name" value="DUF5711"/>
</dbReference>